<dbReference type="Pfam" id="PF26109">
    <property type="entry name" value="WHD_BrxR"/>
    <property type="match status" value="1"/>
</dbReference>
<dbReference type="PANTHER" id="PTHR34580">
    <property type="match status" value="1"/>
</dbReference>
<keyword evidence="4" id="KW-1185">Reference proteome</keyword>
<evidence type="ECO:0000313" key="3">
    <source>
        <dbReference type="EMBL" id="EIJ32867.1"/>
    </source>
</evidence>
<proteinExistence type="predicted"/>
<dbReference type="InterPro" id="IPR026881">
    <property type="entry name" value="WYL_dom"/>
</dbReference>
<evidence type="ECO:0000259" key="1">
    <source>
        <dbReference type="Pfam" id="PF13280"/>
    </source>
</evidence>
<feature type="domain" description="WYL" evidence="1">
    <location>
        <begin position="129"/>
        <end position="195"/>
    </location>
</feature>
<reference evidence="4" key="1">
    <citation type="journal article" date="2011" name="Stand. Genomic Sci.">
        <title>Genome sequence of the filamentous, gliding Thiothrix nivea neotype strain (JP2(T)).</title>
        <authorList>
            <person name="Lapidus A."/>
            <person name="Nolan M."/>
            <person name="Lucas S."/>
            <person name="Glavina Del Rio T."/>
            <person name="Tice H."/>
            <person name="Cheng J.F."/>
            <person name="Tapia R."/>
            <person name="Han C."/>
            <person name="Goodwin L."/>
            <person name="Pitluck S."/>
            <person name="Liolios K."/>
            <person name="Pagani I."/>
            <person name="Ivanova N."/>
            <person name="Huntemann M."/>
            <person name="Mavromatis K."/>
            <person name="Mikhailova N."/>
            <person name="Pati A."/>
            <person name="Chen A."/>
            <person name="Palaniappan K."/>
            <person name="Land M."/>
            <person name="Brambilla E.M."/>
            <person name="Rohde M."/>
            <person name="Abt B."/>
            <person name="Verbarg S."/>
            <person name="Goker M."/>
            <person name="Bristow J."/>
            <person name="Eisen J.A."/>
            <person name="Markowitz V."/>
            <person name="Hugenholtz P."/>
            <person name="Kyrpides N.C."/>
            <person name="Klenk H.P."/>
            <person name="Woyke T."/>
        </authorList>
    </citation>
    <scope>NUCLEOTIDE SEQUENCE [LARGE SCALE GENOMIC DNA]</scope>
    <source>
        <strain evidence="4">ATCC 35100 / DSM 5205 / JP2</strain>
    </source>
</reference>
<dbReference type="EMBL" id="JH651384">
    <property type="protein sequence ID" value="EIJ32867.1"/>
    <property type="molecule type" value="Genomic_DNA"/>
</dbReference>
<dbReference type="AlphaFoldDB" id="A0A656H9N3"/>
<dbReference type="Pfam" id="PF13280">
    <property type="entry name" value="WYL"/>
    <property type="match status" value="1"/>
</dbReference>
<dbReference type="PANTHER" id="PTHR34580:SF3">
    <property type="entry name" value="PROTEIN PAFB"/>
    <property type="match status" value="1"/>
</dbReference>
<dbReference type="Proteomes" id="UP000005317">
    <property type="component" value="Unassembled WGS sequence"/>
</dbReference>
<name>A0A656H9N3_THINJ</name>
<feature type="domain" description="DNA-binding transcriptional repressor CapW winged helix-turn-helix" evidence="2">
    <location>
        <begin position="15"/>
        <end position="95"/>
    </location>
</feature>
<evidence type="ECO:0000313" key="4">
    <source>
        <dbReference type="Proteomes" id="UP000005317"/>
    </source>
</evidence>
<dbReference type="OrthoDB" id="6400324at2"/>
<dbReference type="InterPro" id="IPR051534">
    <property type="entry name" value="CBASS_pafABC_assoc_protein"/>
</dbReference>
<dbReference type="RefSeq" id="WP_002706831.1">
    <property type="nucleotide sequence ID" value="NZ_JH651384.1"/>
</dbReference>
<gene>
    <name evidence="3" type="ORF">Thini_0204</name>
</gene>
<evidence type="ECO:0000259" key="2">
    <source>
        <dbReference type="Pfam" id="PF26109"/>
    </source>
</evidence>
<dbReference type="InterPro" id="IPR059019">
    <property type="entry name" value="WHD_CapW"/>
</dbReference>
<protein>
    <submittedName>
        <fullName evidence="3">Transcriptional regulator</fullName>
    </submittedName>
</protein>
<dbReference type="PROSITE" id="PS52050">
    <property type="entry name" value="WYL"/>
    <property type="match status" value="1"/>
</dbReference>
<organism evidence="3 4">
    <name type="scientific">Thiothrix nivea (strain ATCC 35100 / DSM 5205 / JP2)</name>
    <dbReference type="NCBI Taxonomy" id="870187"/>
    <lineage>
        <taxon>Bacteria</taxon>
        <taxon>Pseudomonadati</taxon>
        <taxon>Pseudomonadota</taxon>
        <taxon>Gammaproteobacteria</taxon>
        <taxon>Thiotrichales</taxon>
        <taxon>Thiotrichaceae</taxon>
        <taxon>Thiothrix</taxon>
    </lineage>
</organism>
<accession>A0A656H9N3</accession>
<sequence length="288" mass="33513">MKHDILKNKLLKRDSYRRFAYIEACLYWGEGITAGQLGKTFGIARQNAQASIEAYRQQHPDSMVYNPSTKRHEIASGFQPHYISQDPLRYLDYLRGNSLTNHFWEDEEWGHLTVTDVDNLFKPHLEGAIISRVVTAIREHKTLEIYYHAKLGGFESLTISPNQLVYASGRYHARAYCHERNRFIDLVLSRILEAEAATEDWVSSEEDAEWNTVEALHFIPNPALPENLKRTLLLDHRLEQGVYTLTKVRVALRGYALREMERVDWKHKIPLWIRVENPTSAANPDNKR</sequence>